<evidence type="ECO:0000259" key="1">
    <source>
        <dbReference type="Pfam" id="PF14088"/>
    </source>
</evidence>
<evidence type="ECO:0000313" key="2">
    <source>
        <dbReference type="EMBL" id="MCM8571112.1"/>
    </source>
</evidence>
<dbReference type="EMBL" id="JAMSCK010000009">
    <property type="protein sequence ID" value="MCM8571112.1"/>
    <property type="molecule type" value="Genomic_DNA"/>
</dbReference>
<organism evidence="2 3">
    <name type="scientific">Gramella jeungdoensis</name>
    <dbReference type="NCBI Taxonomy" id="708091"/>
    <lineage>
        <taxon>Bacteria</taxon>
        <taxon>Pseudomonadati</taxon>
        <taxon>Bacteroidota</taxon>
        <taxon>Flavobacteriia</taxon>
        <taxon>Flavobacteriales</taxon>
        <taxon>Flavobacteriaceae</taxon>
        <taxon>Christiangramia</taxon>
    </lineage>
</organism>
<dbReference type="RefSeq" id="WP_252115826.1">
    <property type="nucleotide sequence ID" value="NZ_JAMSCK010000009.1"/>
</dbReference>
<feature type="domain" description="DUF4268" evidence="1">
    <location>
        <begin position="10"/>
        <end position="135"/>
    </location>
</feature>
<comment type="caution">
    <text evidence="2">The sequence shown here is derived from an EMBL/GenBank/DDBJ whole genome shotgun (WGS) entry which is preliminary data.</text>
</comment>
<reference evidence="2" key="1">
    <citation type="submission" date="2022-06" db="EMBL/GenBank/DDBJ databases">
        <title>Gramella sediminis sp. nov., isolated from deep-sea sediment of the Indian Ocean.</title>
        <authorList>
            <person name="Yang L."/>
        </authorList>
    </citation>
    <scope>NUCLEOTIDE SEQUENCE</scope>
    <source>
        <strain evidence="2">HMD3159</strain>
    </source>
</reference>
<dbReference type="Proteomes" id="UP001155077">
    <property type="component" value="Unassembled WGS sequence"/>
</dbReference>
<name>A0ABT0Z5V9_9FLAO</name>
<dbReference type="InterPro" id="IPR025364">
    <property type="entry name" value="DUF4268"/>
</dbReference>
<gene>
    <name evidence="2" type="ORF">NE848_17070</name>
</gene>
<evidence type="ECO:0000313" key="3">
    <source>
        <dbReference type="Proteomes" id="UP001155077"/>
    </source>
</evidence>
<dbReference type="Pfam" id="PF14088">
    <property type="entry name" value="DUF4268"/>
    <property type="match status" value="1"/>
</dbReference>
<proteinExistence type="predicted"/>
<keyword evidence="3" id="KW-1185">Reference proteome</keyword>
<protein>
    <submittedName>
        <fullName evidence="2">DUF4268 domain-containing protein</fullName>
    </submittedName>
</protein>
<accession>A0ABT0Z5V9</accession>
<sequence>MFSREESKRLRQEFWTSFGKEYPKKWILYNTKIKEVQLKFTFNRKLAQVSLDIIDEDDLIREYYFEKLLSLQKILKEEYLPEIIYDENYELPEGKIVSRIYVQLDNVSIHNRKDWPVVKEFLAAKMMHLEEFFKDFSDFIKN</sequence>